<keyword evidence="1" id="KW-0812">Transmembrane</keyword>
<keyword evidence="1" id="KW-1133">Transmembrane helix</keyword>
<name>A0A3S4RUG0_MYCCI</name>
<protein>
    <submittedName>
        <fullName evidence="3">Virulence factor Mce family protein</fullName>
    </submittedName>
</protein>
<accession>A0A3S4RUG0</accession>
<reference evidence="3 4" key="1">
    <citation type="submission" date="2018-12" db="EMBL/GenBank/DDBJ databases">
        <authorList>
            <consortium name="Pathogen Informatics"/>
        </authorList>
    </citation>
    <scope>NUCLEOTIDE SEQUENCE [LARGE SCALE GENOMIC DNA]</scope>
    <source>
        <strain evidence="3 4">NCTC10485</strain>
    </source>
</reference>
<evidence type="ECO:0000313" key="3">
    <source>
        <dbReference type="EMBL" id="VEG49081.1"/>
    </source>
</evidence>
<keyword evidence="4" id="KW-1185">Reference proteome</keyword>
<dbReference type="Proteomes" id="UP000282551">
    <property type="component" value="Chromosome"/>
</dbReference>
<sequence>MTADAEDRRLTTIGVGVAAAFAAAVLVVAINPFAKPPADRTSIVMDVPYVGQGVGAGTPLLMHGVPVGEVTAVAVRPDGNVHLDANVEGTPAVGLTDSMRIDFRPANYFGVTGINLIPGEGGQPLRDGAQVRTVPVGNFTLPTMLSQLGEITGGVITPQLIDVINRATSYTDGLNPMIESGLIGANTLARVQTVSTEQLMRNTTGISVAFPSFVDNATAAGQSFNQEFVTFNVSGKDALPGQDVVAEPGMAVTEEYWQDRALVTLDVMSGSFFGALGKLLSSHSSDLRPVVDLVQTLSDTVPALVTPVGVDDMLTELRTRLEKLYAGSPEQRALQVHLVLDRIPGVQAPVNAIGGP</sequence>
<dbReference type="OrthoDB" id="4367361at2"/>
<organism evidence="3 4">
    <name type="scientific">Mycolicibacterium chitae</name>
    <name type="common">Mycobacterium chitae</name>
    <dbReference type="NCBI Taxonomy" id="1792"/>
    <lineage>
        <taxon>Bacteria</taxon>
        <taxon>Bacillati</taxon>
        <taxon>Actinomycetota</taxon>
        <taxon>Actinomycetes</taxon>
        <taxon>Mycobacteriales</taxon>
        <taxon>Mycobacteriaceae</taxon>
        <taxon>Mycolicibacterium</taxon>
    </lineage>
</organism>
<evidence type="ECO:0000256" key="1">
    <source>
        <dbReference type="SAM" id="Phobius"/>
    </source>
</evidence>
<gene>
    <name evidence="3" type="ORF">NCTC10485_03386</name>
</gene>
<dbReference type="Pfam" id="PF02470">
    <property type="entry name" value="MlaD"/>
    <property type="match status" value="1"/>
</dbReference>
<evidence type="ECO:0000259" key="2">
    <source>
        <dbReference type="Pfam" id="PF02470"/>
    </source>
</evidence>
<proteinExistence type="predicted"/>
<dbReference type="EMBL" id="LR134355">
    <property type="protein sequence ID" value="VEG49081.1"/>
    <property type="molecule type" value="Genomic_DNA"/>
</dbReference>
<dbReference type="RefSeq" id="WP_126334795.1">
    <property type="nucleotide sequence ID" value="NZ_AP022604.1"/>
</dbReference>
<dbReference type="AlphaFoldDB" id="A0A3S4RUG0"/>
<keyword evidence="1" id="KW-0472">Membrane</keyword>
<evidence type="ECO:0000313" key="4">
    <source>
        <dbReference type="Proteomes" id="UP000282551"/>
    </source>
</evidence>
<feature type="transmembrane region" description="Helical" evidence="1">
    <location>
        <begin position="12"/>
        <end position="34"/>
    </location>
</feature>
<dbReference type="InterPro" id="IPR003399">
    <property type="entry name" value="Mce/MlaD"/>
</dbReference>
<feature type="domain" description="Mce/MlaD" evidence="2">
    <location>
        <begin position="43"/>
        <end position="119"/>
    </location>
</feature>